<dbReference type="eggNOG" id="ENOG502RCMC">
    <property type="taxonomic scope" value="Eukaryota"/>
</dbReference>
<dbReference type="HOGENOM" id="CLU_1034865_0_0_1"/>
<dbReference type="AlphaFoldDB" id="V5GFT5"/>
<feature type="compositionally biased region" description="Polar residues" evidence="1">
    <location>
        <begin position="189"/>
        <end position="200"/>
    </location>
</feature>
<reference evidence="3" key="1">
    <citation type="journal article" date="2013" name="Genome Announc.">
        <title>Draft genome sequence of Pseudozyma brasiliensis sp. nov. strain GHG001, a high producer of endo-1,4-xylanase isolated from an insect pest of sugarcane.</title>
        <authorList>
            <person name="Oliveira J.V.D.C."/>
            <person name="dos Santos R.A.C."/>
            <person name="Borges T.A."/>
            <person name="Riano-Pachon D.M."/>
            <person name="Goldman G.H."/>
        </authorList>
    </citation>
    <scope>NUCLEOTIDE SEQUENCE [LARGE SCALE GENOMIC DNA]</scope>
    <source>
        <strain evidence="3">GHG001</strain>
    </source>
</reference>
<accession>V5GFT5</accession>
<sequence length="269" mass="28808">MEEIASIAPIDDRKLVFRPIRLESDVLYPDRTQDAQPLSQLGTDAAALHFSISERKLDLLAEYLNRVRLAYRTSPSTSSSGDPDTSRDSSGFTSHGRSSDGSAGGTSHSASTDSGDDDSADIGRRGHDEDDFSDVDDFGESVDESAERPPLAAPSTRTLNTNAPPLNIPIEELLRSEGFTPAGLAGQRAPSSQASSGTEQTSSASPSGTASSNRQRRQRRLLRDTPFTLRRTDLRGATQHNIDLCTELYEALAAEAGVDAEPQAGMAAW</sequence>
<feature type="compositionally biased region" description="Low complexity" evidence="1">
    <location>
        <begin position="73"/>
        <end position="91"/>
    </location>
</feature>
<dbReference type="Proteomes" id="UP000019377">
    <property type="component" value="Unassembled WGS sequence"/>
</dbReference>
<gene>
    <name evidence="2" type="ORF">PSEUBRA_SCAF7g04424</name>
</gene>
<feature type="compositionally biased region" description="Acidic residues" evidence="1">
    <location>
        <begin position="129"/>
        <end position="144"/>
    </location>
</feature>
<evidence type="ECO:0000313" key="2">
    <source>
        <dbReference type="EMBL" id="EST04887.1"/>
    </source>
</evidence>
<feature type="compositionally biased region" description="Low complexity" evidence="1">
    <location>
        <begin position="201"/>
        <end position="212"/>
    </location>
</feature>
<name>V5GFT5_KALBG</name>
<dbReference type="EMBL" id="KI545893">
    <property type="protein sequence ID" value="EST04887.1"/>
    <property type="molecule type" value="Genomic_DNA"/>
</dbReference>
<keyword evidence="3" id="KW-1185">Reference proteome</keyword>
<protein>
    <submittedName>
        <fullName evidence="2">Uncharacterized protein</fullName>
    </submittedName>
</protein>
<dbReference type="OrthoDB" id="2556825at2759"/>
<proteinExistence type="predicted"/>
<feature type="compositionally biased region" description="Polar residues" evidence="1">
    <location>
        <begin position="155"/>
        <end position="164"/>
    </location>
</feature>
<evidence type="ECO:0000313" key="3">
    <source>
        <dbReference type="Proteomes" id="UP000019377"/>
    </source>
</evidence>
<feature type="region of interest" description="Disordered" evidence="1">
    <location>
        <begin position="73"/>
        <end position="164"/>
    </location>
</feature>
<feature type="region of interest" description="Disordered" evidence="1">
    <location>
        <begin position="181"/>
        <end position="227"/>
    </location>
</feature>
<feature type="compositionally biased region" description="Low complexity" evidence="1">
    <location>
        <begin position="99"/>
        <end position="113"/>
    </location>
</feature>
<evidence type="ECO:0000256" key="1">
    <source>
        <dbReference type="SAM" id="MobiDB-lite"/>
    </source>
</evidence>
<organism evidence="2 3">
    <name type="scientific">Kalmanozyma brasiliensis (strain GHG001)</name>
    <name type="common">Yeast</name>
    <name type="synonym">Pseudozyma brasiliensis</name>
    <dbReference type="NCBI Taxonomy" id="1365824"/>
    <lineage>
        <taxon>Eukaryota</taxon>
        <taxon>Fungi</taxon>
        <taxon>Dikarya</taxon>
        <taxon>Basidiomycota</taxon>
        <taxon>Ustilaginomycotina</taxon>
        <taxon>Ustilaginomycetes</taxon>
        <taxon>Ustilaginales</taxon>
        <taxon>Ustilaginaceae</taxon>
        <taxon>Kalmanozyma</taxon>
    </lineage>
</organism>
<dbReference type="GeneID" id="27421805"/>